<feature type="domain" description="CheW-like" evidence="1">
    <location>
        <begin position="76"/>
        <end position="128"/>
    </location>
</feature>
<accession>A0A4Q8XY63</accession>
<proteinExistence type="predicted"/>
<dbReference type="GO" id="GO:0007165">
    <property type="term" value="P:signal transduction"/>
    <property type="evidence" value="ECO:0007669"/>
    <property type="project" value="InterPro"/>
</dbReference>
<dbReference type="InterPro" id="IPR036061">
    <property type="entry name" value="CheW-like_dom_sf"/>
</dbReference>
<dbReference type="InterPro" id="IPR002545">
    <property type="entry name" value="CheW-lke_dom"/>
</dbReference>
<keyword evidence="2" id="KW-0614">Plasmid</keyword>
<evidence type="ECO:0000313" key="2">
    <source>
        <dbReference type="EMBL" id="TAX66281.1"/>
    </source>
</evidence>
<organism evidence="2 3">
    <name type="scientific">Rhizobium leguminosarum</name>
    <dbReference type="NCBI Taxonomy" id="384"/>
    <lineage>
        <taxon>Bacteria</taxon>
        <taxon>Pseudomonadati</taxon>
        <taxon>Pseudomonadota</taxon>
        <taxon>Alphaproteobacteria</taxon>
        <taxon>Hyphomicrobiales</taxon>
        <taxon>Rhizobiaceae</taxon>
        <taxon>Rhizobium/Agrobacterium group</taxon>
        <taxon>Rhizobium</taxon>
    </lineage>
</organism>
<dbReference type="Proteomes" id="UP000293652">
    <property type="component" value="Unassembled WGS sequence"/>
</dbReference>
<evidence type="ECO:0000313" key="3">
    <source>
        <dbReference type="Proteomes" id="UP000293652"/>
    </source>
</evidence>
<comment type="caution">
    <text evidence="2">The sequence shown here is derived from an EMBL/GenBank/DDBJ whole genome shotgun (WGS) entry which is preliminary data.</text>
</comment>
<geneLocation type="plasmid" evidence="2">
    <name>pSM145A_Rh05</name>
</geneLocation>
<sequence>MKVPGAPRAVCFRRLRSSTMSRHGTGCLSMFLSNFFRPRDSLAVSVGNKPHTFKGGTIVAQAEWEPQQRDGSRMAVGYTSYRGDLVPVYDLAAKLGFGSCRSPLIVIVATEAGHVAFIVNELVKYDERSTTTIDLDDLFGGLKRAA</sequence>
<gene>
    <name evidence="2" type="ORF">ELI03_32675</name>
</gene>
<name>A0A4Q8XY63_RHILE</name>
<dbReference type="EMBL" id="SIPC01000005">
    <property type="protein sequence ID" value="TAX66281.1"/>
    <property type="molecule type" value="Genomic_DNA"/>
</dbReference>
<dbReference type="Pfam" id="PF01584">
    <property type="entry name" value="CheW"/>
    <property type="match status" value="1"/>
</dbReference>
<dbReference type="SUPFAM" id="SSF50341">
    <property type="entry name" value="CheW-like"/>
    <property type="match status" value="1"/>
</dbReference>
<dbReference type="Gene3D" id="2.40.50.180">
    <property type="entry name" value="CheA-289, Domain 4"/>
    <property type="match status" value="1"/>
</dbReference>
<reference evidence="2 3" key="1">
    <citation type="submission" date="2019-02" db="EMBL/GenBank/DDBJ databases">
        <title>The genomic architecture of introgression among sibling species of bacteria.</title>
        <authorList>
            <person name="Cavassim M.I.A."/>
            <person name="Moeskjaer S."/>
            <person name="Moslemi C."/>
            <person name="Fields B."/>
            <person name="Bachmann A."/>
            <person name="Vilhjalmsson B."/>
            <person name="Schierup M.H."/>
            <person name="Young J.P.W."/>
            <person name="Andersen S.U."/>
        </authorList>
    </citation>
    <scope>NUCLEOTIDE SEQUENCE [LARGE SCALE GENOMIC DNA]</scope>
    <source>
        <strain evidence="2 3">SM145A</strain>
        <plasmid evidence="2">pSM145A_Rh05</plasmid>
    </source>
</reference>
<dbReference type="AlphaFoldDB" id="A0A4Q8XY63"/>
<dbReference type="GO" id="GO:0006935">
    <property type="term" value="P:chemotaxis"/>
    <property type="evidence" value="ECO:0007669"/>
    <property type="project" value="InterPro"/>
</dbReference>
<evidence type="ECO:0000259" key="1">
    <source>
        <dbReference type="Pfam" id="PF01584"/>
    </source>
</evidence>
<protein>
    <submittedName>
        <fullName evidence="2">Chemotaxis protein CheW</fullName>
    </submittedName>
</protein>